<accession>A0A4Y8AJB1</accession>
<organism evidence="2 3">
    <name type="scientific">Mucilaginibacter phyllosphaerae</name>
    <dbReference type="NCBI Taxonomy" id="1812349"/>
    <lineage>
        <taxon>Bacteria</taxon>
        <taxon>Pseudomonadati</taxon>
        <taxon>Bacteroidota</taxon>
        <taxon>Sphingobacteriia</taxon>
        <taxon>Sphingobacteriales</taxon>
        <taxon>Sphingobacteriaceae</taxon>
        <taxon>Mucilaginibacter</taxon>
    </lineage>
</organism>
<keyword evidence="4" id="KW-1185">Reference proteome</keyword>
<reference evidence="2 3" key="1">
    <citation type="journal article" date="2016" name="Int. J. Syst. Evol. Microbiol.">
        <title>Proposal of Mucilaginibacter phyllosphaerae sp. nov. isolated from the phyllosphere of Galium album.</title>
        <authorList>
            <person name="Aydogan E.L."/>
            <person name="Busse H.J."/>
            <person name="Moser G."/>
            <person name="Muller C."/>
            <person name="Kampfer P."/>
            <person name="Glaeser S.P."/>
        </authorList>
    </citation>
    <scope>NUCLEOTIDE SEQUENCE [LARGE SCALE GENOMIC DNA]</scope>
    <source>
        <strain evidence="2 3">PP-F2FG21</strain>
    </source>
</reference>
<reference evidence="2" key="2">
    <citation type="submission" date="2019-03" db="EMBL/GenBank/DDBJ databases">
        <authorList>
            <person name="Yan Y.-Q."/>
            <person name="Du Z.-J."/>
        </authorList>
    </citation>
    <scope>NUCLEOTIDE SEQUENCE</scope>
    <source>
        <strain evidence="2">PP-F2FG21</strain>
    </source>
</reference>
<dbReference type="RefSeq" id="WP_134334430.1">
    <property type="nucleotide sequence ID" value="NZ_BMCZ01000012.1"/>
</dbReference>
<proteinExistence type="predicted"/>
<gene>
    <name evidence="2" type="ORF">E2R65_00010</name>
    <name evidence="1" type="ORF">GGR35_003989</name>
</gene>
<dbReference type="AlphaFoldDB" id="A0A4Y8AJB1"/>
<dbReference type="Proteomes" id="UP000583101">
    <property type="component" value="Unassembled WGS sequence"/>
</dbReference>
<dbReference type="Proteomes" id="UP000297248">
    <property type="component" value="Unassembled WGS sequence"/>
</dbReference>
<comment type="caution">
    <text evidence="2">The sequence shown here is derived from an EMBL/GenBank/DDBJ whole genome shotgun (WGS) entry which is preliminary data.</text>
</comment>
<reference evidence="1 4" key="3">
    <citation type="submission" date="2020-08" db="EMBL/GenBank/DDBJ databases">
        <title>Genomic Encyclopedia of Type Strains, Phase IV (KMG-IV): sequencing the most valuable type-strain genomes for metagenomic binning, comparative biology and taxonomic classification.</title>
        <authorList>
            <person name="Goeker M."/>
        </authorList>
    </citation>
    <scope>NUCLEOTIDE SEQUENCE [LARGE SCALE GENOMIC DNA]</scope>
    <source>
        <strain evidence="1 4">DSM 100995</strain>
    </source>
</reference>
<evidence type="ECO:0000313" key="1">
    <source>
        <dbReference type="EMBL" id="MBB3971361.1"/>
    </source>
</evidence>
<name>A0A4Y8AJB1_9SPHI</name>
<protein>
    <submittedName>
        <fullName evidence="2">Uncharacterized protein</fullName>
    </submittedName>
</protein>
<evidence type="ECO:0000313" key="2">
    <source>
        <dbReference type="EMBL" id="TEW68589.1"/>
    </source>
</evidence>
<dbReference type="EMBL" id="JACIEG010000010">
    <property type="protein sequence ID" value="MBB3971361.1"/>
    <property type="molecule type" value="Genomic_DNA"/>
</dbReference>
<dbReference type="EMBL" id="SNQG01000001">
    <property type="protein sequence ID" value="TEW68589.1"/>
    <property type="molecule type" value="Genomic_DNA"/>
</dbReference>
<sequence length="66" mass="7542">MLPIYRNASHYNYNYIYNDAITGINKPKVSGLAFKGQREANTIAIITKKQKSSPALPMNFYILYIV</sequence>
<evidence type="ECO:0000313" key="4">
    <source>
        <dbReference type="Proteomes" id="UP000583101"/>
    </source>
</evidence>
<evidence type="ECO:0000313" key="3">
    <source>
        <dbReference type="Proteomes" id="UP000297248"/>
    </source>
</evidence>